<dbReference type="CDD" id="cd03385">
    <property type="entry name" value="PAP2_BcrC_like"/>
    <property type="match status" value="1"/>
</dbReference>
<comment type="caution">
    <text evidence="6">The sequence shown here is derived from an EMBL/GenBank/DDBJ whole genome shotgun (WGS) entry which is preliminary data.</text>
</comment>
<sequence length="216" mass="24708">MYINKSLYVSVRPDLLEQMNHNLFTFFNATPESSPVMIAVAIFIAKYLVLIFPLTLAGFWFWGSERALPRHRIIVSKTTMSSCFAMLASFCIGLLCPHDRPFVEGFGYNFLLHAPTTSFPSDHGTIVFTFALSFLFWYRILPSLGLMTTALAIAWARVYLGVHWPMDMVGAFLVSLMGCAFTQMVWTLFGENLQKKLHSLYQRYCSFPIRKGWIKS</sequence>
<feature type="transmembrane region" description="Helical" evidence="4">
    <location>
        <begin position="74"/>
        <end position="95"/>
    </location>
</feature>
<dbReference type="PANTHER" id="PTHR14969:SF13">
    <property type="entry name" value="AT30094P"/>
    <property type="match status" value="1"/>
</dbReference>
<organism evidence="6 7">
    <name type="scientific">Photorhabdus khanii subsp. guanajuatensis</name>
    <dbReference type="NCBI Taxonomy" id="2100166"/>
    <lineage>
        <taxon>Bacteria</taxon>
        <taxon>Pseudomonadati</taxon>
        <taxon>Pseudomonadota</taxon>
        <taxon>Gammaproteobacteria</taxon>
        <taxon>Enterobacterales</taxon>
        <taxon>Morganellaceae</taxon>
        <taxon>Photorhabdus</taxon>
    </lineage>
</organism>
<dbReference type="EC" id="3.6.1.27" evidence="1"/>
<dbReference type="InterPro" id="IPR000326">
    <property type="entry name" value="PAP2/HPO"/>
</dbReference>
<dbReference type="InterPro" id="IPR036938">
    <property type="entry name" value="PAP2/HPO_sf"/>
</dbReference>
<dbReference type="EMBL" id="PUJY01000002">
    <property type="protein sequence ID" value="TDB62598.1"/>
    <property type="molecule type" value="Genomic_DNA"/>
</dbReference>
<evidence type="ECO:0000313" key="7">
    <source>
        <dbReference type="Proteomes" id="UP000295598"/>
    </source>
</evidence>
<proteinExistence type="predicted"/>
<dbReference type="GO" id="GO:0050380">
    <property type="term" value="F:undecaprenyl-diphosphatase activity"/>
    <property type="evidence" value="ECO:0007669"/>
    <property type="project" value="UniProtKB-EC"/>
</dbReference>
<evidence type="ECO:0000256" key="1">
    <source>
        <dbReference type="ARBA" id="ARBA00012374"/>
    </source>
</evidence>
<keyword evidence="4" id="KW-0472">Membrane</keyword>
<reference evidence="6 7" key="1">
    <citation type="journal article" date="2019" name="Int. J. Syst. Evol. Microbiol.">
        <title>Photorhabdus khanii subsp. guanajuatensis subsp. nov., isolated from Heterorhabditis atacamensis, and Photorhabdus luminescens subsp. mexicana subsp. nov., isolated from Heterorhabditis mexicana entomopathogenic nematodes.</title>
        <authorList>
            <person name="Machado R.A.R."/>
            <person name="Bruno P."/>
            <person name="Arce C.C.M."/>
            <person name="Liechti N."/>
            <person name="Kohler A."/>
            <person name="Bernal J."/>
            <person name="Bruggmann R."/>
            <person name="Turlings T.C.J."/>
        </authorList>
    </citation>
    <scope>NUCLEOTIDE SEQUENCE [LARGE SCALE GENOMIC DNA]</scope>
    <source>
        <strain evidence="6 7">MEX20-17</strain>
    </source>
</reference>
<dbReference type="InterPro" id="IPR033879">
    <property type="entry name" value="UPP_Pase"/>
</dbReference>
<dbReference type="GO" id="GO:0005886">
    <property type="term" value="C:plasma membrane"/>
    <property type="evidence" value="ECO:0007669"/>
    <property type="project" value="InterPro"/>
</dbReference>
<evidence type="ECO:0000256" key="2">
    <source>
        <dbReference type="ARBA" id="ARBA00032707"/>
    </source>
</evidence>
<name>A0A4R4K589_9GAMM</name>
<dbReference type="PANTHER" id="PTHR14969">
    <property type="entry name" value="SPHINGOSINE-1-PHOSPHATE PHOSPHOHYDROLASE"/>
    <property type="match status" value="1"/>
</dbReference>
<dbReference type="SMART" id="SM00014">
    <property type="entry name" value="acidPPc"/>
    <property type="match status" value="1"/>
</dbReference>
<evidence type="ECO:0000259" key="5">
    <source>
        <dbReference type="SMART" id="SM00014"/>
    </source>
</evidence>
<feature type="transmembrane region" description="Helical" evidence="4">
    <location>
        <begin position="144"/>
        <end position="162"/>
    </location>
</feature>
<feature type="transmembrane region" description="Helical" evidence="4">
    <location>
        <begin position="168"/>
        <end position="189"/>
    </location>
</feature>
<dbReference type="Pfam" id="PF01569">
    <property type="entry name" value="PAP2"/>
    <property type="match status" value="1"/>
</dbReference>
<protein>
    <recommendedName>
        <fullName evidence="1">undecaprenyl-diphosphate phosphatase</fullName>
        <ecNumber evidence="1">3.6.1.27</ecNumber>
    </recommendedName>
    <alternativeName>
        <fullName evidence="2">Undecaprenyl pyrophosphate phosphatase</fullName>
    </alternativeName>
</protein>
<dbReference type="Proteomes" id="UP000295598">
    <property type="component" value="Unassembled WGS sequence"/>
</dbReference>
<feature type="transmembrane region" description="Helical" evidence="4">
    <location>
        <begin position="36"/>
        <end position="62"/>
    </location>
</feature>
<evidence type="ECO:0000256" key="4">
    <source>
        <dbReference type="SAM" id="Phobius"/>
    </source>
</evidence>
<gene>
    <name evidence="6" type="ORF">C5467_02410</name>
</gene>
<accession>A0A4R4K589</accession>
<dbReference type="RefSeq" id="WP_132352161.1">
    <property type="nucleotide sequence ID" value="NZ_CAWOJO010000002.1"/>
</dbReference>
<dbReference type="Gene3D" id="1.20.144.10">
    <property type="entry name" value="Phosphatidic acid phosphatase type 2/haloperoxidase"/>
    <property type="match status" value="1"/>
</dbReference>
<dbReference type="SUPFAM" id="SSF48317">
    <property type="entry name" value="Acid phosphatase/Vanadium-dependent haloperoxidase"/>
    <property type="match status" value="1"/>
</dbReference>
<keyword evidence="4" id="KW-1133">Transmembrane helix</keyword>
<feature type="domain" description="Phosphatidic acid phosphatase type 2/haloperoxidase" evidence="5">
    <location>
        <begin position="73"/>
        <end position="183"/>
    </location>
</feature>
<dbReference type="NCBIfam" id="NF008813">
    <property type="entry name" value="PRK11837.1"/>
    <property type="match status" value="1"/>
</dbReference>
<comment type="catalytic activity">
    <reaction evidence="3">
        <text>di-trans,octa-cis-undecaprenyl diphosphate + H2O = di-trans,octa-cis-undecaprenyl phosphate + phosphate + H(+)</text>
        <dbReference type="Rhea" id="RHEA:28094"/>
        <dbReference type="ChEBI" id="CHEBI:15377"/>
        <dbReference type="ChEBI" id="CHEBI:15378"/>
        <dbReference type="ChEBI" id="CHEBI:43474"/>
        <dbReference type="ChEBI" id="CHEBI:58405"/>
        <dbReference type="ChEBI" id="CHEBI:60392"/>
        <dbReference type="EC" id="3.6.1.27"/>
    </reaction>
</comment>
<evidence type="ECO:0000313" key="6">
    <source>
        <dbReference type="EMBL" id="TDB62598.1"/>
    </source>
</evidence>
<dbReference type="AlphaFoldDB" id="A0A4R4K589"/>
<evidence type="ECO:0000256" key="3">
    <source>
        <dbReference type="ARBA" id="ARBA00047594"/>
    </source>
</evidence>
<keyword evidence="4" id="KW-0812">Transmembrane</keyword>